<keyword evidence="3" id="KW-0732">Signal</keyword>
<keyword evidence="2" id="KW-0813">Transport</keyword>
<evidence type="ECO:0000256" key="4">
    <source>
        <dbReference type="SAM" id="Phobius"/>
    </source>
</evidence>
<dbReference type="GO" id="GO:1904680">
    <property type="term" value="F:peptide transmembrane transporter activity"/>
    <property type="evidence" value="ECO:0007669"/>
    <property type="project" value="TreeGrafter"/>
</dbReference>
<dbReference type="Proteomes" id="UP000178894">
    <property type="component" value="Unassembled WGS sequence"/>
</dbReference>
<dbReference type="GO" id="GO:0015833">
    <property type="term" value="P:peptide transport"/>
    <property type="evidence" value="ECO:0007669"/>
    <property type="project" value="TreeGrafter"/>
</dbReference>
<dbReference type="Gene3D" id="3.40.190.10">
    <property type="entry name" value="Periplasmic binding protein-like II"/>
    <property type="match status" value="1"/>
</dbReference>
<dbReference type="Gene3D" id="3.90.76.10">
    <property type="entry name" value="Dipeptide-binding Protein, Domain 1"/>
    <property type="match status" value="1"/>
</dbReference>
<dbReference type="Gene3D" id="3.10.105.10">
    <property type="entry name" value="Dipeptide-binding Protein, Domain 3"/>
    <property type="match status" value="1"/>
</dbReference>
<feature type="domain" description="Solute-binding protein family 5" evidence="5">
    <location>
        <begin position="83"/>
        <end position="453"/>
    </location>
</feature>
<evidence type="ECO:0000259" key="5">
    <source>
        <dbReference type="Pfam" id="PF00496"/>
    </source>
</evidence>
<protein>
    <recommendedName>
        <fullName evidence="5">Solute-binding protein family 5 domain-containing protein</fullName>
    </recommendedName>
</protein>
<dbReference type="GO" id="GO:0042597">
    <property type="term" value="C:periplasmic space"/>
    <property type="evidence" value="ECO:0007669"/>
    <property type="project" value="UniProtKB-ARBA"/>
</dbReference>
<dbReference type="PIRSF" id="PIRSF002741">
    <property type="entry name" value="MppA"/>
    <property type="match status" value="1"/>
</dbReference>
<evidence type="ECO:0000256" key="3">
    <source>
        <dbReference type="ARBA" id="ARBA00022729"/>
    </source>
</evidence>
<evidence type="ECO:0000313" key="6">
    <source>
        <dbReference type="EMBL" id="OGF93393.1"/>
    </source>
</evidence>
<dbReference type="InterPro" id="IPR030678">
    <property type="entry name" value="Peptide/Ni-bd"/>
</dbReference>
<keyword evidence="4" id="KW-0812">Transmembrane</keyword>
<keyword evidence="4" id="KW-1133">Transmembrane helix</keyword>
<keyword evidence="4" id="KW-0472">Membrane</keyword>
<dbReference type="STRING" id="1798364.A3G54_01680"/>
<evidence type="ECO:0000256" key="2">
    <source>
        <dbReference type="ARBA" id="ARBA00022448"/>
    </source>
</evidence>
<gene>
    <name evidence="6" type="ORF">A3G54_01680</name>
</gene>
<dbReference type="PANTHER" id="PTHR30290:SF9">
    <property type="entry name" value="OLIGOPEPTIDE-BINDING PROTEIN APPA"/>
    <property type="match status" value="1"/>
</dbReference>
<proteinExistence type="inferred from homology"/>
<dbReference type="CDD" id="cd08513">
    <property type="entry name" value="PBP2_thermophilic_Hb8_like"/>
    <property type="match status" value="1"/>
</dbReference>
<comment type="similarity">
    <text evidence="1">Belongs to the bacterial solute-binding protein 5 family.</text>
</comment>
<sequence length="555" mass="62457">MSGRERIVFLVLSAAAIIGFLGTVYKLNQRVSVLLPDKGGSLYEGMIGQPHFINPVLAIADPDRDVTSLVYAGLMRPNGNGGLVPELAERYEISEDGLSYTFYIKKDAEFQDGKNVTSDDIIFTIETSKNPIVKSPMRAGWEGVEIEKVDDKTVKFWLKRPYAPFLENTTMGILPKHVWKDIPMEQIGLSDINLSPIGAGPYKISRSSKNGSGLSSLTLNSFSKYSLGEPYIGKIVLSFYPSEIELLNAYQNGDVDSISAISPQNLPKITRRDGEIKSLNLPRIFGVFFNQNEKDIFLEKSVRQALEMSIDKKQIVRDVLGGYAKEISSPIPEGSFGAVALQESEFNIDKAKATLEKNGWKFSQEKMIYIKEEKNKATKELSFSISTSNAPDLVRTANILKSSWEKLGANVDVRVFEISDLNQNVIRSRKYDALLFGEVVGRDPDPFAFWHSSQRNDPGLNIALYTSSKVDKILEEARGLVSKEDRAKKYETFQEEIQADLPSIFLYSPSFIYILPKRIKGVDTEDIVTPSERFANVYKWYIDTKYVWKILHKNN</sequence>
<dbReference type="SUPFAM" id="SSF53850">
    <property type="entry name" value="Periplasmic binding protein-like II"/>
    <property type="match status" value="1"/>
</dbReference>
<reference evidence="6 7" key="1">
    <citation type="journal article" date="2016" name="Nat. Commun.">
        <title>Thousands of microbial genomes shed light on interconnected biogeochemical processes in an aquifer system.</title>
        <authorList>
            <person name="Anantharaman K."/>
            <person name="Brown C.T."/>
            <person name="Hug L.A."/>
            <person name="Sharon I."/>
            <person name="Castelle C.J."/>
            <person name="Probst A.J."/>
            <person name="Thomas B.C."/>
            <person name="Singh A."/>
            <person name="Wilkins M.J."/>
            <person name="Karaoz U."/>
            <person name="Brodie E.L."/>
            <person name="Williams K.H."/>
            <person name="Hubbard S.S."/>
            <person name="Banfield J.F."/>
        </authorList>
    </citation>
    <scope>NUCLEOTIDE SEQUENCE [LARGE SCALE GENOMIC DNA]</scope>
</reference>
<dbReference type="Pfam" id="PF00496">
    <property type="entry name" value="SBP_bac_5"/>
    <property type="match status" value="1"/>
</dbReference>
<evidence type="ECO:0000256" key="1">
    <source>
        <dbReference type="ARBA" id="ARBA00005695"/>
    </source>
</evidence>
<dbReference type="InterPro" id="IPR000914">
    <property type="entry name" value="SBP_5_dom"/>
</dbReference>
<dbReference type="GO" id="GO:0043190">
    <property type="term" value="C:ATP-binding cassette (ABC) transporter complex"/>
    <property type="evidence" value="ECO:0007669"/>
    <property type="project" value="InterPro"/>
</dbReference>
<dbReference type="EMBL" id="MFIQ01000019">
    <property type="protein sequence ID" value="OGF93393.1"/>
    <property type="molecule type" value="Genomic_DNA"/>
</dbReference>
<evidence type="ECO:0000313" key="7">
    <source>
        <dbReference type="Proteomes" id="UP000178894"/>
    </source>
</evidence>
<organism evidence="6 7">
    <name type="scientific">Candidatus Giovannonibacteria bacterium RIFCSPLOWO2_12_FULL_44_15</name>
    <dbReference type="NCBI Taxonomy" id="1798364"/>
    <lineage>
        <taxon>Bacteria</taxon>
        <taxon>Candidatus Giovannoniibacteriota</taxon>
    </lineage>
</organism>
<name>A0A1F5XZS5_9BACT</name>
<accession>A0A1F5XZS5</accession>
<comment type="caution">
    <text evidence="6">The sequence shown here is derived from an EMBL/GenBank/DDBJ whole genome shotgun (WGS) entry which is preliminary data.</text>
</comment>
<dbReference type="PANTHER" id="PTHR30290">
    <property type="entry name" value="PERIPLASMIC BINDING COMPONENT OF ABC TRANSPORTER"/>
    <property type="match status" value="1"/>
</dbReference>
<dbReference type="InterPro" id="IPR039424">
    <property type="entry name" value="SBP_5"/>
</dbReference>
<dbReference type="AlphaFoldDB" id="A0A1F5XZS5"/>
<feature type="transmembrane region" description="Helical" evidence="4">
    <location>
        <begin position="7"/>
        <end position="25"/>
    </location>
</feature>